<evidence type="ECO:0000256" key="7">
    <source>
        <dbReference type="SAM" id="SignalP"/>
    </source>
</evidence>
<feature type="signal peptide" evidence="7">
    <location>
        <begin position="1"/>
        <end position="21"/>
    </location>
</feature>
<gene>
    <name evidence="8" type="ORF">MCHLO_12490</name>
</gene>
<dbReference type="Gene3D" id="6.10.250.2930">
    <property type="match status" value="1"/>
</dbReference>
<feature type="region of interest" description="Disordered" evidence="5">
    <location>
        <begin position="351"/>
        <end position="385"/>
    </location>
</feature>
<keyword evidence="6" id="KW-0812">Transmembrane</keyword>
<keyword evidence="9" id="KW-1185">Reference proteome</keyword>
<evidence type="ECO:0000313" key="8">
    <source>
        <dbReference type="EMBL" id="GAT55760.1"/>
    </source>
</evidence>
<dbReference type="EC" id="2.7.10.1" evidence="1"/>
<evidence type="ECO:0000256" key="1">
    <source>
        <dbReference type="ARBA" id="ARBA00011902"/>
    </source>
</evidence>
<feature type="compositionally biased region" description="Polar residues" evidence="5">
    <location>
        <begin position="367"/>
        <end position="385"/>
    </location>
</feature>
<evidence type="ECO:0000256" key="3">
    <source>
        <dbReference type="ARBA" id="ARBA00022777"/>
    </source>
</evidence>
<evidence type="ECO:0000256" key="2">
    <source>
        <dbReference type="ARBA" id="ARBA00022679"/>
    </source>
</evidence>
<feature type="chain" id="PRO_5045668493" description="receptor protein-tyrosine kinase" evidence="7">
    <location>
        <begin position="22"/>
        <end position="461"/>
    </location>
</feature>
<feature type="region of interest" description="Disordered" evidence="5">
    <location>
        <begin position="233"/>
        <end position="271"/>
    </location>
</feature>
<feature type="region of interest" description="Disordered" evidence="5">
    <location>
        <begin position="311"/>
        <end position="336"/>
    </location>
</feature>
<keyword evidence="2" id="KW-0808">Transferase</keyword>
<dbReference type="EMBL" id="DF849130">
    <property type="protein sequence ID" value="GAT55760.1"/>
    <property type="molecule type" value="Genomic_DNA"/>
</dbReference>
<feature type="transmembrane region" description="Helical" evidence="6">
    <location>
        <begin position="276"/>
        <end position="300"/>
    </location>
</feature>
<keyword evidence="3" id="KW-0418">Kinase</keyword>
<keyword evidence="4" id="KW-0829">Tyrosine-protein kinase</keyword>
<evidence type="ECO:0000256" key="6">
    <source>
        <dbReference type="SAM" id="Phobius"/>
    </source>
</evidence>
<evidence type="ECO:0000256" key="5">
    <source>
        <dbReference type="SAM" id="MobiDB-lite"/>
    </source>
</evidence>
<organism evidence="8 9">
    <name type="scientific">Mycena chlorophos</name>
    <name type="common">Agaric fungus</name>
    <name type="synonym">Agaricus chlorophos</name>
    <dbReference type="NCBI Taxonomy" id="658473"/>
    <lineage>
        <taxon>Eukaryota</taxon>
        <taxon>Fungi</taxon>
        <taxon>Dikarya</taxon>
        <taxon>Basidiomycota</taxon>
        <taxon>Agaricomycotina</taxon>
        <taxon>Agaricomycetes</taxon>
        <taxon>Agaricomycetidae</taxon>
        <taxon>Agaricales</taxon>
        <taxon>Marasmiineae</taxon>
        <taxon>Mycenaceae</taxon>
        <taxon>Mycena</taxon>
    </lineage>
</organism>
<evidence type="ECO:0000313" key="9">
    <source>
        <dbReference type="Proteomes" id="UP000815677"/>
    </source>
</evidence>
<reference evidence="8" key="1">
    <citation type="submission" date="2014-09" db="EMBL/GenBank/DDBJ databases">
        <title>Genome sequence of the luminous mushroom Mycena chlorophos for searching fungal bioluminescence genes.</title>
        <authorList>
            <person name="Tanaka Y."/>
            <person name="Kasuga D."/>
            <person name="Oba Y."/>
            <person name="Hase S."/>
            <person name="Sato K."/>
            <person name="Oba Y."/>
            <person name="Sakakibara Y."/>
        </authorList>
    </citation>
    <scope>NUCLEOTIDE SEQUENCE</scope>
</reference>
<name>A0ABQ0LXC9_MYCCL</name>
<keyword evidence="6" id="KW-1133">Transmembrane helix</keyword>
<keyword evidence="6" id="KW-0472">Membrane</keyword>
<proteinExistence type="predicted"/>
<feature type="compositionally biased region" description="Low complexity" evidence="5">
    <location>
        <begin position="235"/>
        <end position="271"/>
    </location>
</feature>
<protein>
    <recommendedName>
        <fullName evidence="1">receptor protein-tyrosine kinase</fullName>
        <ecNumber evidence="1">2.7.10.1</ecNumber>
    </recommendedName>
</protein>
<sequence>MAKLAVAATLAAVAFPSFAAASYSWSFAKQPSQCGNVTINISGGSPPYSVLIVPYGISPLPNNIEARKIQSIENQSSSSITFKLNFPANSQLVAVLSDSTGFASGGTSVGVLVTGSSDSSCFDASTNVQPAFFYNILPTGVIAQCEQTRIWWNTSAVQGNPSFQGVIPGGDSFQIPESNFSTQTGAGYGFTWTPPLRGGTTLLLVAGDNRGLGSGGSTSYTVNSGVDNISSCLNSTSPSSTPGSPAGGSYATSTGTSGGSSPTGSTGSGGSSNNTAAIAGGVVGGVVGLIALGLIALFFYRRGRLREKKKNTVRPDLLQDEGDEPQAPTRNELPQYYQPQPYLMAESTVGRSSIDGHTDTDGRPLSTLLSDTASRSGTPDPSSMSTVALLPWNKNPRPSSFLPHTRTSPRMSHKSLRYRFSFPQSTQVPSRHCCILRTSRTHFTHVPLAIEPSPERRMFHI</sequence>
<dbReference type="InterPro" id="IPR044912">
    <property type="entry name" value="Egfr_JX_dom"/>
</dbReference>
<accession>A0ABQ0LXC9</accession>
<dbReference type="Proteomes" id="UP000815677">
    <property type="component" value="Unassembled WGS sequence"/>
</dbReference>
<evidence type="ECO:0000256" key="4">
    <source>
        <dbReference type="ARBA" id="ARBA00023137"/>
    </source>
</evidence>
<keyword evidence="7" id="KW-0732">Signal</keyword>